<dbReference type="PANTHER" id="PTHR30069:SF53">
    <property type="entry name" value="COLICIN I RECEPTOR-RELATED"/>
    <property type="match status" value="1"/>
</dbReference>
<evidence type="ECO:0000256" key="6">
    <source>
        <dbReference type="ARBA" id="ARBA00022729"/>
    </source>
</evidence>
<protein>
    <submittedName>
        <fullName evidence="17">TonB-dependent receptor</fullName>
    </submittedName>
</protein>
<comment type="caution">
    <text evidence="17">The sequence shown here is derived from an EMBL/GenBank/DDBJ whole genome shotgun (WGS) entry which is preliminary data.</text>
</comment>
<dbReference type="EMBL" id="JBHTJW010000002">
    <property type="protein sequence ID" value="MFD0929377.1"/>
    <property type="molecule type" value="Genomic_DNA"/>
</dbReference>
<evidence type="ECO:0000256" key="9">
    <source>
        <dbReference type="ARBA" id="ARBA00023136"/>
    </source>
</evidence>
<dbReference type="InterPro" id="IPR000531">
    <property type="entry name" value="Beta-barrel_TonB"/>
</dbReference>
<dbReference type="RefSeq" id="WP_379074906.1">
    <property type="nucleotide sequence ID" value="NZ_JBHTJW010000002.1"/>
</dbReference>
<keyword evidence="4 12" id="KW-1134">Transmembrane beta strand</keyword>
<evidence type="ECO:0000256" key="3">
    <source>
        <dbReference type="ARBA" id="ARBA00022448"/>
    </source>
</evidence>
<evidence type="ECO:0000313" key="18">
    <source>
        <dbReference type="Proteomes" id="UP001597106"/>
    </source>
</evidence>
<evidence type="ECO:0000313" key="17">
    <source>
        <dbReference type="EMBL" id="MFD0929377.1"/>
    </source>
</evidence>
<keyword evidence="9 12" id="KW-0472">Membrane</keyword>
<accession>A0ABW3GH46</accession>
<evidence type="ECO:0000256" key="12">
    <source>
        <dbReference type="PROSITE-ProRule" id="PRU01360"/>
    </source>
</evidence>
<dbReference type="Pfam" id="PF00593">
    <property type="entry name" value="TonB_dep_Rec_b-barrel"/>
    <property type="match status" value="1"/>
</dbReference>
<evidence type="ECO:0000259" key="15">
    <source>
        <dbReference type="Pfam" id="PF00593"/>
    </source>
</evidence>
<dbReference type="InterPro" id="IPR037066">
    <property type="entry name" value="Plug_dom_sf"/>
</dbReference>
<dbReference type="SUPFAM" id="SSF56935">
    <property type="entry name" value="Porins"/>
    <property type="match status" value="1"/>
</dbReference>
<name>A0ABW3GH46_9PROT</name>
<feature type="domain" description="TonB-dependent receptor plug" evidence="16">
    <location>
        <begin position="48"/>
        <end position="161"/>
    </location>
</feature>
<feature type="signal peptide" evidence="14">
    <location>
        <begin position="1"/>
        <end position="27"/>
    </location>
</feature>
<keyword evidence="5 12" id="KW-0812">Transmembrane</keyword>
<dbReference type="Gene3D" id="2.170.130.10">
    <property type="entry name" value="TonB-dependent receptor, plug domain"/>
    <property type="match status" value="1"/>
</dbReference>
<evidence type="ECO:0000256" key="8">
    <source>
        <dbReference type="ARBA" id="ARBA00023077"/>
    </source>
</evidence>
<comment type="subcellular location">
    <subcellularLocation>
        <location evidence="1 12">Cell outer membrane</location>
        <topology evidence="1 12">Multi-pass membrane protein</topology>
    </subcellularLocation>
</comment>
<evidence type="ECO:0000256" key="1">
    <source>
        <dbReference type="ARBA" id="ARBA00004571"/>
    </source>
</evidence>
<evidence type="ECO:0000256" key="5">
    <source>
        <dbReference type="ARBA" id="ARBA00022692"/>
    </source>
</evidence>
<gene>
    <name evidence="17" type="ORF">ACFQ1T_06245</name>
</gene>
<evidence type="ECO:0000256" key="14">
    <source>
        <dbReference type="SAM" id="SignalP"/>
    </source>
</evidence>
<reference evidence="18" key="1">
    <citation type="journal article" date="2019" name="Int. J. Syst. Evol. Microbiol.">
        <title>The Global Catalogue of Microorganisms (GCM) 10K type strain sequencing project: providing services to taxonomists for standard genome sequencing and annotation.</title>
        <authorList>
            <consortium name="The Broad Institute Genomics Platform"/>
            <consortium name="The Broad Institute Genome Sequencing Center for Infectious Disease"/>
            <person name="Wu L."/>
            <person name="Ma J."/>
        </authorList>
    </citation>
    <scope>NUCLEOTIDE SEQUENCE [LARGE SCALE GENOMIC DNA]</scope>
    <source>
        <strain evidence="18">CCUG 59685</strain>
    </source>
</reference>
<dbReference type="PROSITE" id="PS52016">
    <property type="entry name" value="TONB_DEPENDENT_REC_3"/>
    <property type="match status" value="1"/>
</dbReference>
<sequence>MKQFRLPGSLYWGASLVLGLASMPVHADHNQVELDDVEVSGTVDSRIVDYPATVESFNKKQIQESVNATTAAQAMKFLPSLQIRERYIGDRNGIIAGRTVGTLSSAQTMLYADGVLLSNLLGNSFAFPPRWGMISPDEIEQISMMYGPFSAMFAGNSFGGVVSVKTRMPTKLEAHTNVQYFRQNFDLYHSKLNLEGQHLSASLGDKWNDLSLLLSADYLNNEGQPMDFVVRDLSAGSRTAGGVAVTGASVDKNDRNLPRNVFGAVSMERPEQTNLRFKAAYDVTDTVKATYTLGLWHLNSHTDVTSYLKDANGNTVYNNRVQLNGLRYDLSGFNPSKADATHVMQAIDLKSDSKGFFDWQLTFSDYDYQQDKNSQSNIATSTTTLAAGNPYINRAGRVTDMSGTGWTTFDARATFRPAEAGWGRHVVDVGYHIDEYDLGSTTFDTADWQVGNKGNLNSSSRGSTRTQALFIQDKWQLHPQWSLTLGGRAERWQAMDGRNQAVTGGVLSTANYATAEANRFSPKVSLSFEPMPEWGFRASFGQAFRFPTVSELYQQVTQSSQIVQNNPNLKPEEVLSAEITAERRFANGLIRASVFNEEKYDALISQTIANGRAIPYGTGVCTAGAGGCSFIQNLDHVRTRGIELSTEWQDVWIHGLDILGSATFTDAEILRNRVDRSIEGNKAPRIPREMFKLVTTYHQGSQITYSVSARYSGRQYNLLDNSDVNDDTYIAASKFFFVDVKANYHMSKRWTASVGIDNLNNDQAYVRHPYPQRTGYVQVKFDY</sequence>
<evidence type="ECO:0000256" key="7">
    <source>
        <dbReference type="ARBA" id="ARBA00023065"/>
    </source>
</evidence>
<dbReference type="Pfam" id="PF07715">
    <property type="entry name" value="Plug"/>
    <property type="match status" value="1"/>
</dbReference>
<dbReference type="Proteomes" id="UP001597106">
    <property type="component" value="Unassembled WGS sequence"/>
</dbReference>
<keyword evidence="8 13" id="KW-0798">TonB box</keyword>
<keyword evidence="3 12" id="KW-0813">Transport</keyword>
<keyword evidence="6 14" id="KW-0732">Signal</keyword>
<feature type="chain" id="PRO_5045850883" evidence="14">
    <location>
        <begin position="28"/>
        <end position="783"/>
    </location>
</feature>
<dbReference type="Gene3D" id="2.40.170.20">
    <property type="entry name" value="TonB-dependent receptor, beta-barrel domain"/>
    <property type="match status" value="1"/>
</dbReference>
<keyword evidence="18" id="KW-1185">Reference proteome</keyword>
<evidence type="ECO:0000256" key="10">
    <source>
        <dbReference type="ARBA" id="ARBA00023170"/>
    </source>
</evidence>
<proteinExistence type="inferred from homology"/>
<comment type="similarity">
    <text evidence="2 12 13">Belongs to the TonB-dependent receptor family.</text>
</comment>
<keyword evidence="11 12" id="KW-0998">Cell outer membrane</keyword>
<evidence type="ECO:0000256" key="4">
    <source>
        <dbReference type="ARBA" id="ARBA00022452"/>
    </source>
</evidence>
<dbReference type="CDD" id="cd01347">
    <property type="entry name" value="ligand_gated_channel"/>
    <property type="match status" value="1"/>
</dbReference>
<dbReference type="InterPro" id="IPR039426">
    <property type="entry name" value="TonB-dep_rcpt-like"/>
</dbReference>
<evidence type="ECO:0000256" key="13">
    <source>
        <dbReference type="RuleBase" id="RU003357"/>
    </source>
</evidence>
<keyword evidence="10 17" id="KW-0675">Receptor</keyword>
<keyword evidence="7" id="KW-0406">Ion transport</keyword>
<dbReference type="PANTHER" id="PTHR30069">
    <property type="entry name" value="TONB-DEPENDENT OUTER MEMBRANE RECEPTOR"/>
    <property type="match status" value="1"/>
</dbReference>
<evidence type="ECO:0000256" key="11">
    <source>
        <dbReference type="ARBA" id="ARBA00023237"/>
    </source>
</evidence>
<organism evidence="17 18">
    <name type="scientific">Methylophilus glucosoxydans</name>
    <dbReference type="NCBI Taxonomy" id="752553"/>
    <lineage>
        <taxon>Bacteria</taxon>
        <taxon>Pseudomonadati</taxon>
        <taxon>Pseudomonadota</taxon>
        <taxon>Betaproteobacteria</taxon>
        <taxon>Nitrosomonadales</taxon>
        <taxon>Methylophilaceae</taxon>
        <taxon>Methylophilus</taxon>
    </lineage>
</organism>
<evidence type="ECO:0000259" key="16">
    <source>
        <dbReference type="Pfam" id="PF07715"/>
    </source>
</evidence>
<evidence type="ECO:0000256" key="2">
    <source>
        <dbReference type="ARBA" id="ARBA00009810"/>
    </source>
</evidence>
<dbReference type="InterPro" id="IPR012910">
    <property type="entry name" value="Plug_dom"/>
</dbReference>
<dbReference type="InterPro" id="IPR036942">
    <property type="entry name" value="Beta-barrel_TonB_sf"/>
</dbReference>
<feature type="domain" description="TonB-dependent receptor-like beta-barrel" evidence="15">
    <location>
        <begin position="309"/>
        <end position="759"/>
    </location>
</feature>